<accession>B8I6Y0</accession>
<dbReference type="Proteomes" id="UP000001349">
    <property type="component" value="Chromosome"/>
</dbReference>
<dbReference type="AlphaFoldDB" id="B8I6Y0"/>
<evidence type="ECO:0000313" key="1">
    <source>
        <dbReference type="EMBL" id="ACL76972.1"/>
    </source>
</evidence>
<keyword evidence="2" id="KW-1185">Reference proteome</keyword>
<name>B8I6Y0_RUMCH</name>
<gene>
    <name evidence="1" type="ordered locus">Ccel_2648</name>
</gene>
<dbReference type="eggNOG" id="ENOG5033DZN">
    <property type="taxonomic scope" value="Bacteria"/>
</dbReference>
<reference evidence="1 2" key="1">
    <citation type="submission" date="2009-01" db="EMBL/GenBank/DDBJ databases">
        <title>Complete sequence of Clostridium cellulolyticum H10.</title>
        <authorList>
            <consortium name="US DOE Joint Genome Institute"/>
            <person name="Lucas S."/>
            <person name="Copeland A."/>
            <person name="Lapidus A."/>
            <person name="Glavina del Rio T."/>
            <person name="Dalin E."/>
            <person name="Tice H."/>
            <person name="Bruce D."/>
            <person name="Goodwin L."/>
            <person name="Pitluck S."/>
            <person name="Chertkov O."/>
            <person name="Saunders E."/>
            <person name="Brettin T."/>
            <person name="Detter J.C."/>
            <person name="Han C."/>
            <person name="Larimer F."/>
            <person name="Land M."/>
            <person name="Hauser L."/>
            <person name="Kyrpides N."/>
            <person name="Ivanova N."/>
            <person name="Zhou J."/>
            <person name="Richardson P."/>
        </authorList>
    </citation>
    <scope>NUCLEOTIDE SEQUENCE [LARGE SCALE GENOMIC DNA]</scope>
    <source>
        <strain evidence="2">ATCC 35319 / DSM 5812 / JCM 6584 / H10</strain>
    </source>
</reference>
<organism evidence="1 2">
    <name type="scientific">Ruminiclostridium cellulolyticum (strain ATCC 35319 / DSM 5812 / JCM 6584 / H10)</name>
    <name type="common">Clostridium cellulolyticum</name>
    <dbReference type="NCBI Taxonomy" id="394503"/>
    <lineage>
        <taxon>Bacteria</taxon>
        <taxon>Bacillati</taxon>
        <taxon>Bacillota</taxon>
        <taxon>Clostridia</taxon>
        <taxon>Eubacteriales</taxon>
        <taxon>Oscillospiraceae</taxon>
        <taxon>Ruminiclostridium</taxon>
    </lineage>
</organism>
<dbReference type="KEGG" id="cce:Ccel_2648"/>
<proteinExistence type="predicted"/>
<protein>
    <submittedName>
        <fullName evidence="1">Uncharacterized protein</fullName>
    </submittedName>
</protein>
<dbReference type="HOGENOM" id="CLU_1812402_0_0_9"/>
<sequence>MKETIRKNIVDLPYSLHDARVNKIQIEEQNIVLHFSEGYFKPMDNYCLPVKENAVININGVDLDFCNAYLITAMDSCGKFTGEKYGLEEFVSNFPDINFEIVDETYGYNQSKFSGNLYNNKEIKECIIEIYHFGDMKYIVDD</sequence>
<evidence type="ECO:0000313" key="2">
    <source>
        <dbReference type="Proteomes" id="UP000001349"/>
    </source>
</evidence>
<dbReference type="EMBL" id="CP001348">
    <property type="protein sequence ID" value="ACL76972.1"/>
    <property type="molecule type" value="Genomic_DNA"/>
</dbReference>
<dbReference type="OrthoDB" id="362007at2"/>
<dbReference type="RefSeq" id="WP_015926056.1">
    <property type="nucleotide sequence ID" value="NC_011898.1"/>
</dbReference>